<dbReference type="EMBL" id="PRFA01000002">
    <property type="protein sequence ID" value="PWV02780.1"/>
    <property type="molecule type" value="Genomic_DNA"/>
</dbReference>
<evidence type="ECO:0000256" key="1">
    <source>
        <dbReference type="SAM" id="MobiDB-lite"/>
    </source>
</evidence>
<dbReference type="VEuPathDB" id="TriTrypDB:C3747_9g412"/>
<dbReference type="VEuPathDB" id="TriTrypDB:BCY84_14616"/>
<dbReference type="Pfam" id="PF23056">
    <property type="entry name" value="NTF2_MEX67"/>
    <property type="match status" value="1"/>
</dbReference>
<dbReference type="VEuPathDB" id="TriTrypDB:TcYC6_0072940"/>
<proteinExistence type="predicted"/>
<reference evidence="3 4" key="1">
    <citation type="journal article" date="2018" name="Microb. Genom.">
        <title>Expanding an expanded genome: long-read sequencing of Trypanosoma cruzi.</title>
        <authorList>
            <person name="Berna L."/>
            <person name="Rodriguez M."/>
            <person name="Chiribao M.L."/>
            <person name="Parodi-Talice A."/>
            <person name="Pita S."/>
            <person name="Rijo G."/>
            <person name="Alvarez-Valin F."/>
            <person name="Robello C."/>
        </authorList>
    </citation>
    <scope>NUCLEOTIDE SEQUENCE [LARGE SCALE GENOMIC DNA]</scope>
    <source>
        <strain evidence="3 4">Dm28c</strain>
    </source>
</reference>
<dbReference type="VEuPathDB" id="TriTrypDB:TcBrA4_0053890"/>
<accession>A0A2V2W2D2</accession>
<feature type="domain" description="MEX67-like NTF2-like" evidence="2">
    <location>
        <begin position="247"/>
        <end position="445"/>
    </location>
</feature>
<dbReference type="InterPro" id="IPR030217">
    <property type="entry name" value="NXF_fam"/>
</dbReference>
<dbReference type="InterPro" id="IPR032675">
    <property type="entry name" value="LRR_dom_sf"/>
</dbReference>
<name>A0A2V2W2D2_TRYCR</name>
<dbReference type="SUPFAM" id="SSF52058">
    <property type="entry name" value="L domain-like"/>
    <property type="match status" value="1"/>
</dbReference>
<evidence type="ECO:0000313" key="4">
    <source>
        <dbReference type="Proteomes" id="UP000246121"/>
    </source>
</evidence>
<dbReference type="VEuPathDB" id="TriTrypDB:TCDM_04475"/>
<evidence type="ECO:0000313" key="3">
    <source>
        <dbReference type="EMBL" id="PWV02780.1"/>
    </source>
</evidence>
<dbReference type="GO" id="GO:0016973">
    <property type="term" value="P:poly(A)+ mRNA export from nucleus"/>
    <property type="evidence" value="ECO:0007669"/>
    <property type="project" value="TreeGrafter"/>
</dbReference>
<gene>
    <name evidence="3" type="ORF">C4B63_2g564</name>
</gene>
<feature type="compositionally biased region" description="Basic residues" evidence="1">
    <location>
        <begin position="1"/>
        <end position="10"/>
    </location>
</feature>
<dbReference type="InterPro" id="IPR057127">
    <property type="entry name" value="NTF2_MEX67"/>
</dbReference>
<sequence>MSRPYNKHRGRDGGRGNPGRGNPGRGAFPQEIASNERFSRWNERGNSGPGDRNNNKSNNSNKKSGDRDVAAVPVMTTLLDLLFQKSAGAIFDPNTGMLNLSRFKDSPDLLSVQRSVDFNSVTFCKSLADVIKNKIGTSLRILVLNENNIRKLTVLLTALEGADIHRGVTAISATGNQISDFAFLGPLKKYEGLGELLLKENTITTRADYRTQMVRSLPKLMMLDGELIHRGLMRLPNPVPVSLNESQLGVLRFLESNLFAAAASRNYDALVNLYTSGTVFSVSRAEEPIPRRLPFDTAHNGDLLSESQRKVMTNDFLILRRQVRWRNLQNNLQSLSHVALGRAKSSLALQEVGGGERKFISVSHELNGNANVVFLSQNMKVPTCIVTIHGRLFWHWSPKDSNGADLIPREKAPFLTCFFDRTISLLLDNVSNIWTIQNEMIFMRPDHTLVHENGSASSPLFFSNEATRVESMRRRYLPNASLEVMQSVVEHFGSDSDVLAFITGHLPTLPADRVERALKDRSVMLSLLQR</sequence>
<dbReference type="VEuPathDB" id="TriTrypDB:TCSYLVIO_005546"/>
<dbReference type="PANTHER" id="PTHR10662:SF22">
    <property type="entry name" value="NUCLEAR RNA EXPORT FACTOR 1"/>
    <property type="match status" value="1"/>
</dbReference>
<organism evidence="3 4">
    <name type="scientific">Trypanosoma cruzi</name>
    <dbReference type="NCBI Taxonomy" id="5693"/>
    <lineage>
        <taxon>Eukaryota</taxon>
        <taxon>Discoba</taxon>
        <taxon>Euglenozoa</taxon>
        <taxon>Kinetoplastea</taxon>
        <taxon>Metakinetoplastina</taxon>
        <taxon>Trypanosomatida</taxon>
        <taxon>Trypanosomatidae</taxon>
        <taxon>Trypanosoma</taxon>
        <taxon>Schizotrypanum</taxon>
    </lineage>
</organism>
<evidence type="ECO:0000259" key="2">
    <source>
        <dbReference type="Pfam" id="PF23056"/>
    </source>
</evidence>
<dbReference type="VEuPathDB" id="TriTrypDB:ECC02_002817"/>
<dbReference type="Proteomes" id="UP000246121">
    <property type="component" value="Unassembled WGS sequence"/>
</dbReference>
<dbReference type="GO" id="GO:0003723">
    <property type="term" value="F:RNA binding"/>
    <property type="evidence" value="ECO:0007669"/>
    <property type="project" value="TreeGrafter"/>
</dbReference>
<dbReference type="PANTHER" id="PTHR10662">
    <property type="entry name" value="NUCLEAR RNA EXPORT FACTOR"/>
    <property type="match status" value="1"/>
</dbReference>
<dbReference type="VEuPathDB" id="TriTrypDB:TcG_07400"/>
<dbReference type="AlphaFoldDB" id="A0A2V2W2D2"/>
<dbReference type="Gene3D" id="3.80.10.10">
    <property type="entry name" value="Ribonuclease Inhibitor"/>
    <property type="match status" value="1"/>
</dbReference>
<dbReference type="GO" id="GO:0005634">
    <property type="term" value="C:nucleus"/>
    <property type="evidence" value="ECO:0007669"/>
    <property type="project" value="TreeGrafter"/>
</dbReference>
<feature type="region of interest" description="Disordered" evidence="1">
    <location>
        <begin position="1"/>
        <end position="68"/>
    </location>
</feature>
<comment type="caution">
    <text evidence="3">The sequence shown here is derived from an EMBL/GenBank/DDBJ whole genome shotgun (WGS) entry which is preliminary data.</text>
</comment>
<dbReference type="VEuPathDB" id="TriTrypDB:TcCLB.506127.50"/>
<dbReference type="VEuPathDB" id="TriTrypDB:Tc_MARK_6090"/>
<feature type="compositionally biased region" description="Gly residues" evidence="1">
    <location>
        <begin position="15"/>
        <end position="24"/>
    </location>
</feature>
<dbReference type="VEuPathDB" id="TriTrypDB:C4B63_2g564"/>
<dbReference type="VEuPathDB" id="TriTrypDB:TcCL_ESM00494"/>
<protein>
    <recommendedName>
        <fullName evidence="2">MEX67-like NTF2-like domain-containing protein</fullName>
    </recommendedName>
</protein>